<sequence>MKPEAVMAWMIVVDCSWFQVLTDPRLDKEEISTDGATEAIWPLLRPAVALPRLSNVSVVMVWMLNQESTSDLLLLLSAKGQTQGRIPVFTSSGAPEEAQQVVLDGGAEADVQPVEPGGLQLAVQHHHVHLGGRVGEVAVDAHGSAPWPVGGATAAAALRRDGHPLHLKARKTGTTLKNFQTGEESIKRQRFLGQSDAKLGRLGSFFDERRDRYERGGKGGGLKRSFSRGSFFFPVVISIPLKTDDGSRYLRRPDNTSRLAERSLTDTKGAAGFLIDLGRV</sequence>
<accession>A0A4Z2HX45</accession>
<keyword evidence="2" id="KW-1185">Reference proteome</keyword>
<dbReference type="AlphaFoldDB" id="A0A4Z2HX45"/>
<reference evidence="1 2" key="1">
    <citation type="submission" date="2019-03" db="EMBL/GenBank/DDBJ databases">
        <title>First draft genome of Liparis tanakae, snailfish: a comprehensive survey of snailfish specific genes.</title>
        <authorList>
            <person name="Kim W."/>
            <person name="Song I."/>
            <person name="Jeong J.-H."/>
            <person name="Kim D."/>
            <person name="Kim S."/>
            <person name="Ryu S."/>
            <person name="Song J.Y."/>
            <person name="Lee S.K."/>
        </authorList>
    </citation>
    <scope>NUCLEOTIDE SEQUENCE [LARGE SCALE GENOMIC DNA]</scope>
    <source>
        <tissue evidence="1">Muscle</tissue>
    </source>
</reference>
<dbReference type="Proteomes" id="UP000314294">
    <property type="component" value="Unassembled WGS sequence"/>
</dbReference>
<organism evidence="1 2">
    <name type="scientific">Liparis tanakae</name>
    <name type="common">Tanaka's snailfish</name>
    <dbReference type="NCBI Taxonomy" id="230148"/>
    <lineage>
        <taxon>Eukaryota</taxon>
        <taxon>Metazoa</taxon>
        <taxon>Chordata</taxon>
        <taxon>Craniata</taxon>
        <taxon>Vertebrata</taxon>
        <taxon>Euteleostomi</taxon>
        <taxon>Actinopterygii</taxon>
        <taxon>Neopterygii</taxon>
        <taxon>Teleostei</taxon>
        <taxon>Neoteleostei</taxon>
        <taxon>Acanthomorphata</taxon>
        <taxon>Eupercaria</taxon>
        <taxon>Perciformes</taxon>
        <taxon>Cottioidei</taxon>
        <taxon>Cottales</taxon>
        <taxon>Liparidae</taxon>
        <taxon>Liparis</taxon>
    </lineage>
</organism>
<proteinExistence type="predicted"/>
<name>A0A4Z2HX45_9TELE</name>
<dbReference type="EMBL" id="SRLO01000169">
    <property type="protein sequence ID" value="TNN69905.1"/>
    <property type="molecule type" value="Genomic_DNA"/>
</dbReference>
<gene>
    <name evidence="1" type="ORF">EYF80_019778</name>
</gene>
<protein>
    <submittedName>
        <fullName evidence="1">Uncharacterized protein</fullName>
    </submittedName>
</protein>
<comment type="caution">
    <text evidence="1">The sequence shown here is derived from an EMBL/GenBank/DDBJ whole genome shotgun (WGS) entry which is preliminary data.</text>
</comment>
<evidence type="ECO:0000313" key="1">
    <source>
        <dbReference type="EMBL" id="TNN69905.1"/>
    </source>
</evidence>
<evidence type="ECO:0000313" key="2">
    <source>
        <dbReference type="Proteomes" id="UP000314294"/>
    </source>
</evidence>